<dbReference type="InterPro" id="IPR006094">
    <property type="entry name" value="Oxid_FAD_bind_N"/>
</dbReference>
<dbReference type="STRING" id="177199.A0A420YEL0"/>
<accession>A0A420YEL0</accession>
<dbReference type="PROSITE" id="PS51387">
    <property type="entry name" value="FAD_PCMH"/>
    <property type="match status" value="1"/>
</dbReference>
<dbReference type="SUPFAM" id="SSF56176">
    <property type="entry name" value="FAD-binding/transporter-associated domain-like"/>
    <property type="match status" value="1"/>
</dbReference>
<dbReference type="InterPro" id="IPR012951">
    <property type="entry name" value="BBE"/>
</dbReference>
<evidence type="ECO:0000313" key="7">
    <source>
        <dbReference type="EMBL" id="RKU46328.1"/>
    </source>
</evidence>
<name>A0A420YEL0_9PEZI</name>
<dbReference type="OrthoDB" id="415825at2759"/>
<dbReference type="GO" id="GO:0071949">
    <property type="term" value="F:FAD binding"/>
    <property type="evidence" value="ECO:0007669"/>
    <property type="project" value="InterPro"/>
</dbReference>
<feature type="domain" description="FAD-binding PCMH-type" evidence="6">
    <location>
        <begin position="113"/>
        <end position="282"/>
    </location>
</feature>
<dbReference type="InterPro" id="IPR050416">
    <property type="entry name" value="FAD-linked_Oxidoreductase"/>
</dbReference>
<dbReference type="Gene3D" id="3.30.465.10">
    <property type="match status" value="1"/>
</dbReference>
<dbReference type="PANTHER" id="PTHR42973">
    <property type="entry name" value="BINDING OXIDOREDUCTASE, PUTATIVE (AFU_ORTHOLOGUE AFUA_1G17690)-RELATED"/>
    <property type="match status" value="1"/>
</dbReference>
<dbReference type="EMBL" id="QVQW01000015">
    <property type="protein sequence ID" value="RKU46328.1"/>
    <property type="molecule type" value="Genomic_DNA"/>
</dbReference>
<keyword evidence="8" id="KW-1185">Reference proteome</keyword>
<dbReference type="PANTHER" id="PTHR42973:SF32">
    <property type="entry name" value="FAD-LINKED OXIDOREDUCTASE AFOF"/>
    <property type="match status" value="1"/>
</dbReference>
<evidence type="ECO:0000256" key="4">
    <source>
        <dbReference type="ARBA" id="ARBA00022827"/>
    </source>
</evidence>
<dbReference type="Pfam" id="PF08031">
    <property type="entry name" value="BBE"/>
    <property type="match status" value="1"/>
</dbReference>
<evidence type="ECO:0000256" key="3">
    <source>
        <dbReference type="ARBA" id="ARBA00022729"/>
    </source>
</evidence>
<dbReference type="Proteomes" id="UP000275385">
    <property type="component" value="Unassembled WGS sequence"/>
</dbReference>
<keyword evidence="4" id="KW-0274">FAD</keyword>
<reference evidence="7 8" key="1">
    <citation type="submission" date="2018-08" db="EMBL/GenBank/DDBJ databases">
        <title>Draft genome of the lignicolous fungus Coniochaeta pulveracea.</title>
        <authorList>
            <person name="Borstlap C.J."/>
            <person name="De Witt R.N."/>
            <person name="Botha A."/>
            <person name="Volschenk H."/>
        </authorList>
    </citation>
    <scope>NUCLEOTIDE SEQUENCE [LARGE SCALE GENOMIC DNA]</scope>
    <source>
        <strain evidence="7 8">CAB683</strain>
    </source>
</reference>
<sequence>MLTCCCLPCSYQATHSLCCGIPNLAVHKCHPDSEFAFLALSLPSSGEGCSLEPMVSATTLMQAVLSLTPSWPANPSANLTEIFGPGLSPAARIILPNETSWSTEVRSRWSTYQAPSYQGAILPSTVADVEHIVRTATSRSIPFLTTGGGHGISDYSRFAGVAVDLSNFKSVKLHKKGNRLEVGGAVEYSQLSSLLFDAGKELPLASCPCVGVVGATMGAGIGPLVGQHGLMLDALESVRIVTAQKGLVTASKKENQDLFWAVRGAGANFGIVLEATYKVYDITNNGQALVADLIFPAAMNRSFFAALHSFDGDDMDSKLAMTAGMMYNRDVDQASDTPTICTRKPRADTWDNAQPLVVVHAVYFGSEAEGRAHLAPFLELGPAVQNIRMVTQAKLFPPDNGACVPNQYINLYTAALKQTDPSTLELIFARFMELWSQWPDYNGRLIIQRFSRNVVNSVSDEDTAYPWREAVAHLNIENFYTNTSHTPKVNEFSHWAREMIADSSGFGTLATYVNYAHGDEGPGAWYSERKLGRLARLKTKWDPNRVFSWSNPITGK</sequence>
<evidence type="ECO:0000256" key="1">
    <source>
        <dbReference type="ARBA" id="ARBA00005466"/>
    </source>
</evidence>
<dbReference type="InterPro" id="IPR016169">
    <property type="entry name" value="FAD-bd_PCMH_sub2"/>
</dbReference>
<organism evidence="7 8">
    <name type="scientific">Coniochaeta pulveracea</name>
    <dbReference type="NCBI Taxonomy" id="177199"/>
    <lineage>
        <taxon>Eukaryota</taxon>
        <taxon>Fungi</taxon>
        <taxon>Dikarya</taxon>
        <taxon>Ascomycota</taxon>
        <taxon>Pezizomycotina</taxon>
        <taxon>Sordariomycetes</taxon>
        <taxon>Sordariomycetidae</taxon>
        <taxon>Coniochaetales</taxon>
        <taxon>Coniochaetaceae</taxon>
        <taxon>Coniochaeta</taxon>
    </lineage>
</organism>
<evidence type="ECO:0000259" key="6">
    <source>
        <dbReference type="PROSITE" id="PS51387"/>
    </source>
</evidence>
<gene>
    <name evidence="7" type="ORF">DL546_008341</name>
</gene>
<keyword evidence="2" id="KW-0285">Flavoprotein</keyword>
<dbReference type="GO" id="GO:0016491">
    <property type="term" value="F:oxidoreductase activity"/>
    <property type="evidence" value="ECO:0007669"/>
    <property type="project" value="UniProtKB-KW"/>
</dbReference>
<proteinExistence type="inferred from homology"/>
<keyword evidence="3" id="KW-0732">Signal</keyword>
<keyword evidence="5" id="KW-0560">Oxidoreductase</keyword>
<evidence type="ECO:0000313" key="8">
    <source>
        <dbReference type="Proteomes" id="UP000275385"/>
    </source>
</evidence>
<dbReference type="Pfam" id="PF01565">
    <property type="entry name" value="FAD_binding_4"/>
    <property type="match status" value="1"/>
</dbReference>
<evidence type="ECO:0000256" key="5">
    <source>
        <dbReference type="ARBA" id="ARBA00023002"/>
    </source>
</evidence>
<evidence type="ECO:0000256" key="2">
    <source>
        <dbReference type="ARBA" id="ARBA00022630"/>
    </source>
</evidence>
<dbReference type="AlphaFoldDB" id="A0A420YEL0"/>
<dbReference type="InterPro" id="IPR036318">
    <property type="entry name" value="FAD-bd_PCMH-like_sf"/>
</dbReference>
<protein>
    <recommendedName>
        <fullName evidence="6">FAD-binding PCMH-type domain-containing protein</fullName>
    </recommendedName>
</protein>
<comment type="similarity">
    <text evidence="1">Belongs to the oxygen-dependent FAD-linked oxidoreductase family.</text>
</comment>
<dbReference type="InterPro" id="IPR016166">
    <property type="entry name" value="FAD-bd_PCMH"/>
</dbReference>
<dbReference type="Gene3D" id="3.40.462.20">
    <property type="match status" value="1"/>
</dbReference>
<comment type="caution">
    <text evidence="7">The sequence shown here is derived from an EMBL/GenBank/DDBJ whole genome shotgun (WGS) entry which is preliminary data.</text>
</comment>